<dbReference type="AlphaFoldDB" id="A0A7K0KFU7"/>
<dbReference type="Proteomes" id="UP000438914">
    <property type="component" value="Unassembled WGS sequence"/>
</dbReference>
<sequence>MKLADFLSDKSKQALNEIRKSYSKEDSIGEIDRNNLKLVDYSFANNGDEQSKKISKAARNFDRRIEWQAKKKKKAELRQRLREKKEAYILAKETEKIKQALGKSRTIDTREYRKEENNKKQNRIRVENGNKIYPTSTTNSLKAWPIPMGGQNKRY</sequence>
<comment type="caution">
    <text evidence="2">The sequence shown here is derived from an EMBL/GenBank/DDBJ whole genome shotgun (WGS) entry which is preliminary data.</text>
</comment>
<evidence type="ECO:0000313" key="2">
    <source>
        <dbReference type="EMBL" id="MST84813.1"/>
    </source>
</evidence>
<organism evidence="2 3">
    <name type="scientific">Hallella mizrahii</name>
    <dbReference type="NCBI Taxonomy" id="2606637"/>
    <lineage>
        <taxon>Bacteria</taxon>
        <taxon>Pseudomonadati</taxon>
        <taxon>Bacteroidota</taxon>
        <taxon>Bacteroidia</taxon>
        <taxon>Bacteroidales</taxon>
        <taxon>Prevotellaceae</taxon>
        <taxon>Hallella</taxon>
    </lineage>
</organism>
<name>A0A7K0KFU7_9BACT</name>
<keyword evidence="1" id="KW-0175">Coiled coil</keyword>
<dbReference type="RefSeq" id="WP_154534385.1">
    <property type="nucleotide sequence ID" value="NZ_VUNG01000021.1"/>
</dbReference>
<accession>A0A7K0KFU7</accession>
<protein>
    <submittedName>
        <fullName evidence="2">Uncharacterized protein</fullName>
    </submittedName>
</protein>
<gene>
    <name evidence="2" type="ORF">FYJ73_09060</name>
</gene>
<evidence type="ECO:0000313" key="3">
    <source>
        <dbReference type="Proteomes" id="UP000438914"/>
    </source>
</evidence>
<dbReference type="EMBL" id="VUNG01000021">
    <property type="protein sequence ID" value="MST84813.1"/>
    <property type="molecule type" value="Genomic_DNA"/>
</dbReference>
<feature type="coiled-coil region" evidence="1">
    <location>
        <begin position="67"/>
        <end position="94"/>
    </location>
</feature>
<reference evidence="2 3" key="1">
    <citation type="submission" date="2019-08" db="EMBL/GenBank/DDBJ databases">
        <title>In-depth cultivation of the pig gut microbiome towards novel bacterial diversity and tailored functional studies.</title>
        <authorList>
            <person name="Wylensek D."/>
            <person name="Hitch T.C.A."/>
            <person name="Clavel T."/>
        </authorList>
    </citation>
    <scope>NUCLEOTIDE SEQUENCE [LARGE SCALE GENOMIC DNA]</scope>
    <source>
        <strain evidence="2 3">LKV-178-WT-2A</strain>
    </source>
</reference>
<proteinExistence type="predicted"/>
<evidence type="ECO:0000256" key="1">
    <source>
        <dbReference type="SAM" id="Coils"/>
    </source>
</evidence>
<keyword evidence="3" id="KW-1185">Reference proteome</keyword>